<dbReference type="GO" id="GO:0050116">
    <property type="term" value="F:N,N-dimethylformamidase activity"/>
    <property type="evidence" value="ECO:0007669"/>
    <property type="project" value="UniProtKB-EC"/>
</dbReference>
<sequence length="726" mass="79091">MNIAHRKSNRCPLRQTCGVLLATLLLFGANVAALAQSQNPVVTENANSGTDAWIITNSANDTDQQIKGYASATSVNKGQSIDFFISVNTTQTYNIDVYRMGWYNGAGGRLMKSASSLNGSTQVMPVYESATGMVSYPWEISYTLAVPASWTSGIYLAKLTNSQGYENYISFVVRDDARTADLLYQQPVTTYQAYNPFPRIQNQTPQRLTIGDEPDPEISPATEIGNAEPLTLAQQEEDSVGVMPTATTLADIGKSLYEYNSSSELTGGGTTRALKVSFDRPYEGWGDGQFFSWEYYLVGWLEKNGYDVAYATDIDLHRNGAAGLQRAKALISAGHDEYWSKAMYDAAEQVRDSGKDIAFLGSNAVYWQIRFAANASGAADRVIICYKSPSLDPETNPALESTRWRDVGRPEQSLVGVQYTTDNEWAFNTDYVVTNSDHWVYAGTGFSDGDTVRGITGYEVDTLYPDVVKPDSQNQTILAASPFTGRDGTSTLSNASIYQAPSGAWVFATGTMSWPWALQHEEFVDARIESVTKNILQRFIDGDPATPKLTTMSFDADTDGFSYLDDAFHSTSNHSHANGYYAPGRGFTGGGIAIRLGGADDVATTNMSGGWRSTFELTSSSNVTMSFRYALSQTPDYEIGAYSEMLLDVDGQLYGTSPNDYIARVSGDGDGGDWPSTNWQTFTIDLGALAAGTHQYTLGGFGNQRSDANENTEILIDDVSVTVTNN</sequence>
<accession>A0A2Z2NLZ8</accession>
<dbReference type="EC" id="3.5.1.56" evidence="3"/>
<feature type="signal peptide" evidence="1">
    <location>
        <begin position="1"/>
        <end position="35"/>
    </location>
</feature>
<reference evidence="3 4" key="1">
    <citation type="submission" date="2016-12" db="EMBL/GenBank/DDBJ databases">
        <authorList>
            <person name="Song W.-J."/>
            <person name="Kurnit D.M."/>
        </authorList>
    </citation>
    <scope>NUCLEOTIDE SEQUENCE [LARGE SCALE GENOMIC DNA]</scope>
    <source>
        <strain evidence="3 4">IMCC3135</strain>
    </source>
</reference>
<proteinExistence type="predicted"/>
<evidence type="ECO:0000313" key="4">
    <source>
        <dbReference type="Proteomes" id="UP000250079"/>
    </source>
</evidence>
<dbReference type="InterPro" id="IPR046540">
    <property type="entry name" value="DMFA2_C"/>
</dbReference>
<feature type="domain" description="N,N-dimethylformamidase beta subunit-like C-terminal" evidence="2">
    <location>
        <begin position="95"/>
        <end position="519"/>
    </location>
</feature>
<dbReference type="KEGG" id="gai:IMCC3135_04440"/>
<organism evidence="3 4">
    <name type="scientific">Granulosicoccus antarcticus IMCC3135</name>
    <dbReference type="NCBI Taxonomy" id="1192854"/>
    <lineage>
        <taxon>Bacteria</taxon>
        <taxon>Pseudomonadati</taxon>
        <taxon>Pseudomonadota</taxon>
        <taxon>Gammaproteobacteria</taxon>
        <taxon>Chromatiales</taxon>
        <taxon>Granulosicoccaceae</taxon>
        <taxon>Granulosicoccus</taxon>
    </lineage>
</organism>
<keyword evidence="1" id="KW-0732">Signal</keyword>
<evidence type="ECO:0000313" key="3">
    <source>
        <dbReference type="EMBL" id="ASJ71001.1"/>
    </source>
</evidence>
<name>A0A2Z2NLZ8_9GAMM</name>
<feature type="chain" id="PRO_5016443993" evidence="1">
    <location>
        <begin position="36"/>
        <end position="726"/>
    </location>
</feature>
<dbReference type="OrthoDB" id="505641at2"/>
<dbReference type="RefSeq" id="WP_157735755.1">
    <property type="nucleotide sequence ID" value="NZ_CP018632.1"/>
</dbReference>
<evidence type="ECO:0000259" key="2">
    <source>
        <dbReference type="Pfam" id="PF20254"/>
    </source>
</evidence>
<keyword evidence="4" id="KW-1185">Reference proteome</keyword>
<dbReference type="Pfam" id="PF20254">
    <property type="entry name" value="DMFA2_C"/>
    <property type="match status" value="1"/>
</dbReference>
<dbReference type="AlphaFoldDB" id="A0A2Z2NLZ8"/>
<gene>
    <name evidence="3" type="primary">dmfA2_1</name>
    <name evidence="3" type="ORF">IMCC3135_04440</name>
</gene>
<protein>
    <submittedName>
        <fullName evidence="3">N,N-dimethylformamidase beta subunit</fullName>
        <ecNumber evidence="3">3.5.1.56</ecNumber>
    </submittedName>
</protein>
<keyword evidence="3" id="KW-0378">Hydrolase</keyword>
<dbReference type="Proteomes" id="UP000250079">
    <property type="component" value="Chromosome"/>
</dbReference>
<evidence type="ECO:0000256" key="1">
    <source>
        <dbReference type="SAM" id="SignalP"/>
    </source>
</evidence>
<dbReference type="EMBL" id="CP018632">
    <property type="protein sequence ID" value="ASJ71001.1"/>
    <property type="molecule type" value="Genomic_DNA"/>
</dbReference>